<dbReference type="CDD" id="cd00067">
    <property type="entry name" value="GAL4"/>
    <property type="match status" value="1"/>
</dbReference>
<dbReference type="Pfam" id="PF04082">
    <property type="entry name" value="Fungal_trans"/>
    <property type="match status" value="1"/>
</dbReference>
<organism evidence="5 6">
    <name type="scientific">Dactylonectria macrodidyma</name>
    <dbReference type="NCBI Taxonomy" id="307937"/>
    <lineage>
        <taxon>Eukaryota</taxon>
        <taxon>Fungi</taxon>
        <taxon>Dikarya</taxon>
        <taxon>Ascomycota</taxon>
        <taxon>Pezizomycotina</taxon>
        <taxon>Sordariomycetes</taxon>
        <taxon>Hypocreomycetidae</taxon>
        <taxon>Hypocreales</taxon>
        <taxon>Nectriaceae</taxon>
        <taxon>Dactylonectria</taxon>
    </lineage>
</organism>
<keyword evidence="1" id="KW-0479">Metal-binding</keyword>
<dbReference type="InterPro" id="IPR036864">
    <property type="entry name" value="Zn2-C6_fun-type_DNA-bd_sf"/>
</dbReference>
<dbReference type="Pfam" id="PF00172">
    <property type="entry name" value="Zn_clus"/>
    <property type="match status" value="1"/>
</dbReference>
<name>A0A9P9DJR5_9HYPO</name>
<sequence>MAAELWAEAAAKASPQRQDEGSDSPAHDSPAPIIRRACDACRTRKIRCDRKSPCSYCSQAKIPCIQANTRPKEKRTRILLSAQYERKIDVIDSRLEEVTRLLEELQTNLATPAVHAIQTIGSSGSSPRPPIPASSSAHFGHVVRRASDSPAIQGESTLAAHSVFANEFLQGAVQTDAIPDSSNIEFRDALSSLHHVVDSMNQQNGANDMSYPDAHPVECVSFRGNELPPMKLTVALIRAAKAAPTEMATMIHEFSPLENFSELCLHVYFSENYSQADFITANAGLLYLYTEYMARTPEKEDEIIPYVEMCRANLQTALANLPLHVPATSRMIGALLLGSFHAIDISRPSLCWTLVSKASELCQTLGYHQSSSMKNDDAKTIRRKSFLFWNVYMIEKSLSLRLGRASTIPDWAVTVSIPGMEDFYPNPLSPYISLWIRTAKCQGSIYEILFSPNSVLQPDHVRESRVQSLANDLTEIRSEQYGMSSKLVNKMVEKIGKPMSKFTFITDDILRLSLLTLVYRASRSPLKKHTTFIPECIEAARATLERHQDCMKFLEQSHASYYSAYVQWTLLYAPFVPFIVVFCQVIETRDEMDLARLESFINSMDSAPPVLDAAANMYRLFHALYKVAVRYIEFRNSTPPAGPTKTGAQLNNCLNALGFTNVGLEAGQQDTSGMFQGQIDSTGSFMGDDAIDSFMEGQQEINPIWTSDPAQLDGWFNNNNQVMEFIEQTSFDSHLDERSGGTQLE</sequence>
<dbReference type="GO" id="GO:0000981">
    <property type="term" value="F:DNA-binding transcription factor activity, RNA polymerase II-specific"/>
    <property type="evidence" value="ECO:0007669"/>
    <property type="project" value="InterPro"/>
</dbReference>
<proteinExistence type="predicted"/>
<evidence type="ECO:0000313" key="5">
    <source>
        <dbReference type="EMBL" id="KAH7120471.1"/>
    </source>
</evidence>
<keyword evidence="6" id="KW-1185">Reference proteome</keyword>
<dbReference type="GO" id="GO:0003677">
    <property type="term" value="F:DNA binding"/>
    <property type="evidence" value="ECO:0007669"/>
    <property type="project" value="InterPro"/>
</dbReference>
<evidence type="ECO:0000256" key="3">
    <source>
        <dbReference type="SAM" id="MobiDB-lite"/>
    </source>
</evidence>
<dbReference type="PANTHER" id="PTHR46910:SF5">
    <property type="entry name" value="ZN(II)2CYS6 TRANSCRIPTION FACTOR (EUROFUNG)"/>
    <property type="match status" value="1"/>
</dbReference>
<feature type="compositionally biased region" description="Low complexity" evidence="3">
    <location>
        <begin position="1"/>
        <end position="13"/>
    </location>
</feature>
<accession>A0A9P9DJR5</accession>
<dbReference type="PANTHER" id="PTHR46910">
    <property type="entry name" value="TRANSCRIPTION FACTOR PDR1"/>
    <property type="match status" value="1"/>
</dbReference>
<dbReference type="PROSITE" id="PS50048">
    <property type="entry name" value="ZN2_CY6_FUNGAL_2"/>
    <property type="match status" value="1"/>
</dbReference>
<dbReference type="PROSITE" id="PS00463">
    <property type="entry name" value="ZN2_CY6_FUNGAL_1"/>
    <property type="match status" value="1"/>
</dbReference>
<evidence type="ECO:0000313" key="6">
    <source>
        <dbReference type="Proteomes" id="UP000738349"/>
    </source>
</evidence>
<dbReference type="SMART" id="SM00066">
    <property type="entry name" value="GAL4"/>
    <property type="match status" value="1"/>
</dbReference>
<dbReference type="OrthoDB" id="103819at2759"/>
<dbReference type="GO" id="GO:0008270">
    <property type="term" value="F:zinc ion binding"/>
    <property type="evidence" value="ECO:0007669"/>
    <property type="project" value="InterPro"/>
</dbReference>
<keyword evidence="2" id="KW-0539">Nucleus</keyword>
<dbReference type="Gene3D" id="4.10.240.10">
    <property type="entry name" value="Zn(2)-C6 fungal-type DNA-binding domain"/>
    <property type="match status" value="1"/>
</dbReference>
<dbReference type="InterPro" id="IPR050987">
    <property type="entry name" value="AtrR-like"/>
</dbReference>
<feature type="region of interest" description="Disordered" evidence="3">
    <location>
        <begin position="1"/>
        <end position="31"/>
    </location>
</feature>
<dbReference type="CDD" id="cd12148">
    <property type="entry name" value="fungal_TF_MHR"/>
    <property type="match status" value="1"/>
</dbReference>
<reference evidence="5" key="1">
    <citation type="journal article" date="2021" name="Nat. Commun.">
        <title>Genetic determinants of endophytism in the Arabidopsis root mycobiome.</title>
        <authorList>
            <person name="Mesny F."/>
            <person name="Miyauchi S."/>
            <person name="Thiergart T."/>
            <person name="Pickel B."/>
            <person name="Atanasova L."/>
            <person name="Karlsson M."/>
            <person name="Huettel B."/>
            <person name="Barry K.W."/>
            <person name="Haridas S."/>
            <person name="Chen C."/>
            <person name="Bauer D."/>
            <person name="Andreopoulos W."/>
            <person name="Pangilinan J."/>
            <person name="LaButti K."/>
            <person name="Riley R."/>
            <person name="Lipzen A."/>
            <person name="Clum A."/>
            <person name="Drula E."/>
            <person name="Henrissat B."/>
            <person name="Kohler A."/>
            <person name="Grigoriev I.V."/>
            <person name="Martin F.M."/>
            <person name="Hacquard S."/>
        </authorList>
    </citation>
    <scope>NUCLEOTIDE SEQUENCE</scope>
    <source>
        <strain evidence="5">MPI-CAGE-AT-0147</strain>
    </source>
</reference>
<dbReference type="Proteomes" id="UP000738349">
    <property type="component" value="Unassembled WGS sequence"/>
</dbReference>
<protein>
    <recommendedName>
        <fullName evidence="4">Zn(2)-C6 fungal-type domain-containing protein</fullName>
    </recommendedName>
</protein>
<dbReference type="InterPro" id="IPR007219">
    <property type="entry name" value="XnlR_reg_dom"/>
</dbReference>
<dbReference type="InterPro" id="IPR001138">
    <property type="entry name" value="Zn2Cys6_DnaBD"/>
</dbReference>
<dbReference type="GO" id="GO:0006351">
    <property type="term" value="P:DNA-templated transcription"/>
    <property type="evidence" value="ECO:0007669"/>
    <property type="project" value="InterPro"/>
</dbReference>
<dbReference type="SUPFAM" id="SSF57701">
    <property type="entry name" value="Zn2/Cys6 DNA-binding domain"/>
    <property type="match status" value="1"/>
</dbReference>
<evidence type="ECO:0000256" key="1">
    <source>
        <dbReference type="ARBA" id="ARBA00022723"/>
    </source>
</evidence>
<dbReference type="AlphaFoldDB" id="A0A9P9DJR5"/>
<feature type="domain" description="Zn(2)-C6 fungal-type" evidence="4">
    <location>
        <begin position="37"/>
        <end position="66"/>
    </location>
</feature>
<evidence type="ECO:0000256" key="2">
    <source>
        <dbReference type="ARBA" id="ARBA00023242"/>
    </source>
</evidence>
<gene>
    <name evidence="5" type="ORF">EDB81DRAFT_700705</name>
</gene>
<dbReference type="EMBL" id="JAGMUV010000025">
    <property type="protein sequence ID" value="KAH7120471.1"/>
    <property type="molecule type" value="Genomic_DNA"/>
</dbReference>
<evidence type="ECO:0000259" key="4">
    <source>
        <dbReference type="PROSITE" id="PS50048"/>
    </source>
</evidence>
<comment type="caution">
    <text evidence="5">The sequence shown here is derived from an EMBL/GenBank/DDBJ whole genome shotgun (WGS) entry which is preliminary data.</text>
</comment>
<dbReference type="SMART" id="SM00906">
    <property type="entry name" value="Fungal_trans"/>
    <property type="match status" value="1"/>
</dbReference>